<dbReference type="Proteomes" id="UP000199051">
    <property type="component" value="Unassembled WGS sequence"/>
</dbReference>
<proteinExistence type="inferred from homology"/>
<keyword evidence="4 6" id="KW-0418">Kinase</keyword>
<dbReference type="CDD" id="cd01167">
    <property type="entry name" value="bac_FRK"/>
    <property type="match status" value="1"/>
</dbReference>
<keyword evidence="5" id="KW-0067">ATP-binding</keyword>
<protein>
    <submittedName>
        <fullName evidence="8">Fructokinase</fullName>
    </submittedName>
</protein>
<dbReference type="PANTHER" id="PTHR43085">
    <property type="entry name" value="HEXOKINASE FAMILY MEMBER"/>
    <property type="match status" value="1"/>
</dbReference>
<evidence type="ECO:0000256" key="5">
    <source>
        <dbReference type="ARBA" id="ARBA00022840"/>
    </source>
</evidence>
<keyword evidence="3" id="KW-0547">Nucleotide-binding</keyword>
<dbReference type="InterPro" id="IPR050306">
    <property type="entry name" value="PfkB_Carbo_kinase"/>
</dbReference>
<dbReference type="SUPFAM" id="SSF53613">
    <property type="entry name" value="Ribokinase-like"/>
    <property type="match status" value="1"/>
</dbReference>
<dbReference type="PRINTS" id="PR00990">
    <property type="entry name" value="RIBOKINASE"/>
</dbReference>
<evidence type="ECO:0000256" key="2">
    <source>
        <dbReference type="ARBA" id="ARBA00022679"/>
    </source>
</evidence>
<evidence type="ECO:0000256" key="6">
    <source>
        <dbReference type="RuleBase" id="RU003704"/>
    </source>
</evidence>
<dbReference type="InterPro" id="IPR002139">
    <property type="entry name" value="Ribo/fructo_kinase"/>
</dbReference>
<dbReference type="PANTHER" id="PTHR43085:SF1">
    <property type="entry name" value="PSEUDOURIDINE KINASE-RELATED"/>
    <property type="match status" value="1"/>
</dbReference>
<dbReference type="GO" id="GO:0006000">
    <property type="term" value="P:fructose metabolic process"/>
    <property type="evidence" value="ECO:0007669"/>
    <property type="project" value="UniProtKB-ARBA"/>
</dbReference>
<accession>A0A1H9XN66</accession>
<organism evidence="8 9">
    <name type="scientific">Actinokineospora terrae</name>
    <dbReference type="NCBI Taxonomy" id="155974"/>
    <lineage>
        <taxon>Bacteria</taxon>
        <taxon>Bacillati</taxon>
        <taxon>Actinomycetota</taxon>
        <taxon>Actinomycetes</taxon>
        <taxon>Pseudonocardiales</taxon>
        <taxon>Pseudonocardiaceae</taxon>
        <taxon>Actinokineospora</taxon>
    </lineage>
</organism>
<dbReference type="EMBL" id="FOGI01000017">
    <property type="protein sequence ID" value="SES47620.1"/>
    <property type="molecule type" value="Genomic_DNA"/>
</dbReference>
<keyword evidence="9" id="KW-1185">Reference proteome</keyword>
<feature type="domain" description="Carbohydrate kinase PfkB" evidence="7">
    <location>
        <begin position="7"/>
        <end position="295"/>
    </location>
</feature>
<dbReference type="InterPro" id="IPR011611">
    <property type="entry name" value="PfkB_dom"/>
</dbReference>
<dbReference type="InterPro" id="IPR029056">
    <property type="entry name" value="Ribokinase-like"/>
</dbReference>
<name>A0A1H9XN66_9PSEU</name>
<sequence>MDQQGVISVVGEALVDLVAAADGRTFTAHPGGGPANAAIAVARLGGRAVLSTSLGTDLFGAMVRAHLDESGVDTRVLPAATGATSATSVAFAATDEHGVARYDLRVAWDVREVPPVPGAAFLHTGSLAAALAPSVVEAAMRAARAAGTPVSLDPNIRPTLAGRPEVARARFERQAGLADVLKVSEEDLEWLYPGTDPVSRAESLLILGPRLVVLTRGPRGALAVTTSFAVERAAPEIDVVDTVGAGDAFTAGLLMVLAGRRVPLGRLDKITVGDALAVATTVGAVTCSRAGADSPRASELGVVAEVLGPTSG</sequence>
<dbReference type="Gene3D" id="3.40.1190.20">
    <property type="match status" value="1"/>
</dbReference>
<evidence type="ECO:0000313" key="8">
    <source>
        <dbReference type="EMBL" id="SES47620.1"/>
    </source>
</evidence>
<keyword evidence="2 6" id="KW-0808">Transferase</keyword>
<evidence type="ECO:0000313" key="9">
    <source>
        <dbReference type="Proteomes" id="UP000199051"/>
    </source>
</evidence>
<dbReference type="PROSITE" id="PS00584">
    <property type="entry name" value="PFKB_KINASES_2"/>
    <property type="match status" value="1"/>
</dbReference>
<dbReference type="RefSeq" id="WP_177215898.1">
    <property type="nucleotide sequence ID" value="NZ_FOGI01000017.1"/>
</dbReference>
<dbReference type="InterPro" id="IPR002173">
    <property type="entry name" value="Carboh/pur_kinase_PfkB_CS"/>
</dbReference>
<dbReference type="GO" id="GO:0008865">
    <property type="term" value="F:fructokinase activity"/>
    <property type="evidence" value="ECO:0007669"/>
    <property type="project" value="UniProtKB-ARBA"/>
</dbReference>
<reference evidence="9" key="1">
    <citation type="submission" date="2016-10" db="EMBL/GenBank/DDBJ databases">
        <authorList>
            <person name="Varghese N."/>
            <person name="Submissions S."/>
        </authorList>
    </citation>
    <scope>NUCLEOTIDE SEQUENCE [LARGE SCALE GENOMIC DNA]</scope>
    <source>
        <strain evidence="9">DSM 44260</strain>
    </source>
</reference>
<dbReference type="Pfam" id="PF00294">
    <property type="entry name" value="PfkB"/>
    <property type="match status" value="1"/>
</dbReference>
<dbReference type="STRING" id="155974.SAMN04487818_117121"/>
<dbReference type="GO" id="GO:0005524">
    <property type="term" value="F:ATP binding"/>
    <property type="evidence" value="ECO:0007669"/>
    <property type="project" value="UniProtKB-KW"/>
</dbReference>
<evidence type="ECO:0000256" key="4">
    <source>
        <dbReference type="ARBA" id="ARBA00022777"/>
    </source>
</evidence>
<comment type="similarity">
    <text evidence="1 6">Belongs to the carbohydrate kinase PfkB family.</text>
</comment>
<evidence type="ECO:0000259" key="7">
    <source>
        <dbReference type="Pfam" id="PF00294"/>
    </source>
</evidence>
<evidence type="ECO:0000256" key="3">
    <source>
        <dbReference type="ARBA" id="ARBA00022741"/>
    </source>
</evidence>
<evidence type="ECO:0000256" key="1">
    <source>
        <dbReference type="ARBA" id="ARBA00010688"/>
    </source>
</evidence>
<gene>
    <name evidence="8" type="ORF">SAMN04487818_117121</name>
</gene>
<dbReference type="AlphaFoldDB" id="A0A1H9XN66"/>